<proteinExistence type="predicted"/>
<dbReference type="AlphaFoldDB" id="A0AB34JZV0"/>
<dbReference type="GO" id="GO:0015074">
    <property type="term" value="P:DNA integration"/>
    <property type="evidence" value="ECO:0007669"/>
    <property type="project" value="InterPro"/>
</dbReference>
<evidence type="ECO:0000313" key="4">
    <source>
        <dbReference type="Proteomes" id="UP001515480"/>
    </source>
</evidence>
<dbReference type="Proteomes" id="UP001515480">
    <property type="component" value="Unassembled WGS sequence"/>
</dbReference>
<evidence type="ECO:0000256" key="1">
    <source>
        <dbReference type="ARBA" id="ARBA00023172"/>
    </source>
</evidence>
<dbReference type="InterPro" id="IPR011010">
    <property type="entry name" value="DNA_brk_join_enz"/>
</dbReference>
<evidence type="ECO:0000256" key="2">
    <source>
        <dbReference type="SAM" id="MobiDB-lite"/>
    </source>
</evidence>
<dbReference type="Gene3D" id="1.10.443.10">
    <property type="entry name" value="Intergrase catalytic core"/>
    <property type="match status" value="1"/>
</dbReference>
<feature type="region of interest" description="Disordered" evidence="2">
    <location>
        <begin position="415"/>
        <end position="459"/>
    </location>
</feature>
<protein>
    <submittedName>
        <fullName evidence="3">Uncharacterized protein</fullName>
    </submittedName>
</protein>
<gene>
    <name evidence="3" type="ORF">AB1Y20_009255</name>
</gene>
<keyword evidence="1" id="KW-0233">DNA recombination</keyword>
<dbReference type="GO" id="GO:0006310">
    <property type="term" value="P:DNA recombination"/>
    <property type="evidence" value="ECO:0007669"/>
    <property type="project" value="UniProtKB-KW"/>
</dbReference>
<dbReference type="SUPFAM" id="SSF56349">
    <property type="entry name" value="DNA breaking-rejoining enzymes"/>
    <property type="match status" value="1"/>
</dbReference>
<dbReference type="InterPro" id="IPR013762">
    <property type="entry name" value="Integrase-like_cat_sf"/>
</dbReference>
<evidence type="ECO:0000313" key="3">
    <source>
        <dbReference type="EMBL" id="KAL1527879.1"/>
    </source>
</evidence>
<dbReference type="EMBL" id="JBGBPQ010000002">
    <property type="protein sequence ID" value="KAL1527879.1"/>
    <property type="molecule type" value="Genomic_DNA"/>
</dbReference>
<name>A0AB34JZV0_PRYPA</name>
<sequence length="511" mass="56980">MDRRHGTGLAKGLPQSLKCIVIPTRIRAGEAQVYLPPHPDEVWGLDAAQLSSNKIASTVEHTVQRHLQLSERPFALRAGKSKEGKILMVAIAQDNICDARAARKTRSTLVPRSKRVAMWCTLSALAVASPATHWAVVAACTVREFTTHDASTRQHALAEWDARAALGLNIGVSRPMARRVDRLSGGSVTPRQLYEEGDFGLRHLRDLLETFEGPAQDRIREWSASQTLRVTAKCDQWGTCWGTEPVLPFHDDDLNPARWLRDMEVLWPCNGQQREHVALFAQQDGSPFSDSVFSNLIHSVLERVLGHQRASLYSPHSWRVWLASALRVLGASDALIQSFGRWMNPDSLKIYSRMTAAEYTMWMDKVMAIRSLDATRVTNIPVMDTIDILQEWRGHHALALFDTDSLTDACGSRAHKTSAASTRQTPLDAPQASSPIDERRTPAALTRKAARRCERRTPARQAYSHDVVGRLTSTTTGVGSLAHTFPTSLDSYCTYNERASTRREPTPRERA</sequence>
<comment type="caution">
    <text evidence="3">The sequence shown here is derived from an EMBL/GenBank/DDBJ whole genome shotgun (WGS) entry which is preliminary data.</text>
</comment>
<dbReference type="GO" id="GO:0003677">
    <property type="term" value="F:DNA binding"/>
    <property type="evidence" value="ECO:0007669"/>
    <property type="project" value="InterPro"/>
</dbReference>
<organism evidence="3 4">
    <name type="scientific">Prymnesium parvum</name>
    <name type="common">Toxic golden alga</name>
    <dbReference type="NCBI Taxonomy" id="97485"/>
    <lineage>
        <taxon>Eukaryota</taxon>
        <taxon>Haptista</taxon>
        <taxon>Haptophyta</taxon>
        <taxon>Prymnesiophyceae</taxon>
        <taxon>Prymnesiales</taxon>
        <taxon>Prymnesiaceae</taxon>
        <taxon>Prymnesium</taxon>
    </lineage>
</organism>
<accession>A0AB34JZV0</accession>
<keyword evidence="4" id="KW-1185">Reference proteome</keyword>
<reference evidence="3 4" key="1">
    <citation type="journal article" date="2024" name="Science">
        <title>Giant polyketide synthase enzymes in the biosynthesis of giant marine polyether toxins.</title>
        <authorList>
            <person name="Fallon T.R."/>
            <person name="Shende V.V."/>
            <person name="Wierzbicki I.H."/>
            <person name="Pendleton A.L."/>
            <person name="Watervoot N.F."/>
            <person name="Auber R.P."/>
            <person name="Gonzalez D.J."/>
            <person name="Wisecaver J.H."/>
            <person name="Moore B.S."/>
        </authorList>
    </citation>
    <scope>NUCLEOTIDE SEQUENCE [LARGE SCALE GENOMIC DNA]</scope>
    <source>
        <strain evidence="3 4">12B1</strain>
    </source>
</reference>